<dbReference type="PANTHER" id="PTHR37467:SF1">
    <property type="entry name" value="EXPORTED CALCIUM-BINDING GLYCOPROTEIN"/>
    <property type="match status" value="1"/>
</dbReference>
<dbReference type="Pfam" id="PF18884">
    <property type="entry name" value="TSP3_bac"/>
    <property type="match status" value="4"/>
</dbReference>
<name>A0A918WQJ5_9BACT</name>
<evidence type="ECO:0000313" key="8">
    <source>
        <dbReference type="Proteomes" id="UP000644507"/>
    </source>
</evidence>
<organism evidence="7 8">
    <name type="scientific">Roseibacillus persicicus</name>
    <dbReference type="NCBI Taxonomy" id="454148"/>
    <lineage>
        <taxon>Bacteria</taxon>
        <taxon>Pseudomonadati</taxon>
        <taxon>Verrucomicrobiota</taxon>
        <taxon>Verrucomicrobiia</taxon>
        <taxon>Verrucomicrobiales</taxon>
        <taxon>Verrucomicrobiaceae</taxon>
        <taxon>Roseibacillus</taxon>
    </lineage>
</organism>
<feature type="compositionally biased region" description="Acidic residues" evidence="5">
    <location>
        <begin position="597"/>
        <end position="610"/>
    </location>
</feature>
<reference evidence="7" key="1">
    <citation type="journal article" date="2014" name="Int. J. Syst. Evol. Microbiol.">
        <title>Complete genome sequence of Corynebacterium casei LMG S-19264T (=DSM 44701T), isolated from a smear-ripened cheese.</title>
        <authorList>
            <consortium name="US DOE Joint Genome Institute (JGI-PGF)"/>
            <person name="Walter F."/>
            <person name="Albersmeier A."/>
            <person name="Kalinowski J."/>
            <person name="Ruckert C."/>
        </authorList>
    </citation>
    <scope>NUCLEOTIDE SEQUENCE</scope>
    <source>
        <strain evidence="7">KCTC 12988</strain>
    </source>
</reference>
<accession>A0A918WQJ5</accession>
<feature type="region of interest" description="Disordered" evidence="5">
    <location>
        <begin position="259"/>
        <end position="325"/>
    </location>
</feature>
<evidence type="ECO:0000256" key="2">
    <source>
        <dbReference type="ARBA" id="ARBA00022525"/>
    </source>
</evidence>
<feature type="region of interest" description="Disordered" evidence="5">
    <location>
        <begin position="590"/>
        <end position="616"/>
    </location>
</feature>
<keyword evidence="2" id="KW-0964">Secreted</keyword>
<gene>
    <name evidence="7" type="ORF">GCM10007100_38470</name>
</gene>
<dbReference type="Proteomes" id="UP000644507">
    <property type="component" value="Unassembled WGS sequence"/>
</dbReference>
<evidence type="ECO:0000256" key="3">
    <source>
        <dbReference type="ARBA" id="ARBA00022729"/>
    </source>
</evidence>
<reference evidence="7" key="2">
    <citation type="submission" date="2020-09" db="EMBL/GenBank/DDBJ databases">
        <authorList>
            <person name="Sun Q."/>
            <person name="Kim S."/>
        </authorList>
    </citation>
    <scope>NUCLEOTIDE SEQUENCE</scope>
    <source>
        <strain evidence="7">KCTC 12988</strain>
    </source>
</reference>
<evidence type="ECO:0000256" key="4">
    <source>
        <dbReference type="ARBA" id="ARBA00022837"/>
    </source>
</evidence>
<keyword evidence="4" id="KW-0106">Calcium</keyword>
<dbReference type="EMBL" id="BMXI01000022">
    <property type="protein sequence ID" value="GHC66849.1"/>
    <property type="molecule type" value="Genomic_DNA"/>
</dbReference>
<dbReference type="PANTHER" id="PTHR37467">
    <property type="entry name" value="EXPORTED CALCIUM-BINDING GLYCOPROTEIN-RELATED"/>
    <property type="match status" value="1"/>
</dbReference>
<evidence type="ECO:0000256" key="1">
    <source>
        <dbReference type="ARBA" id="ARBA00004613"/>
    </source>
</evidence>
<proteinExistence type="predicted"/>
<keyword evidence="8" id="KW-1185">Reference proteome</keyword>
<dbReference type="InterPro" id="IPR059100">
    <property type="entry name" value="TSP3_bac"/>
</dbReference>
<feature type="chain" id="PRO_5037389692" description="MAM domain-containing protein" evidence="6">
    <location>
        <begin position="26"/>
        <end position="699"/>
    </location>
</feature>
<dbReference type="InterPro" id="IPR053180">
    <property type="entry name" value="Ca-binding_acidic-repeat"/>
</dbReference>
<keyword evidence="3 6" id="KW-0732">Signal</keyword>
<comment type="subcellular location">
    <subcellularLocation>
        <location evidence="1">Secreted</location>
    </subcellularLocation>
</comment>
<feature type="compositionally biased region" description="Polar residues" evidence="5">
    <location>
        <begin position="298"/>
        <end position="309"/>
    </location>
</feature>
<dbReference type="Gene3D" id="2.60.120.260">
    <property type="entry name" value="Galactose-binding domain-like"/>
    <property type="match status" value="1"/>
</dbReference>
<dbReference type="AlphaFoldDB" id="A0A918WQJ5"/>
<feature type="signal peptide" evidence="6">
    <location>
        <begin position="1"/>
        <end position="25"/>
    </location>
</feature>
<dbReference type="RefSeq" id="WP_189574079.1">
    <property type="nucleotide sequence ID" value="NZ_BMXI01000022.1"/>
</dbReference>
<evidence type="ECO:0000256" key="5">
    <source>
        <dbReference type="SAM" id="MobiDB-lite"/>
    </source>
</evidence>
<comment type="caution">
    <text evidence="7">The sequence shown here is derived from an EMBL/GenBank/DDBJ whole genome shotgun (WGS) entry which is preliminary data.</text>
</comment>
<evidence type="ECO:0000313" key="7">
    <source>
        <dbReference type="EMBL" id="GHC66849.1"/>
    </source>
</evidence>
<protein>
    <recommendedName>
        <fullName evidence="9">MAM domain-containing protein</fullName>
    </recommendedName>
</protein>
<sequence>MNSLPKLTFRHLLGLSPALSLVAQAAPLPIINPSFESGLDGDSSLTPIAGWTDSSATEAGFFLQDGTGGGSFPQDPSEPGAGLLYLSANRLAGAAGAQPATSTLSQEAAIDSSDLALVQSGDAFLNLSFLYSDTDNNDSATVTVDYLDNTGELIATATTGELPNVAPNGTPYDPVNAPWTLSSLIDPVPTDAVSLRINISTNRTGGSATNLHFDLFSAEITNEDSDGDGLPDDYELTLINADPNDAVTDLSHVAGPNDSFTTDFDNDGLSDSDEYNEFTDPLDPDTDDDGLLDGVETFTGNYQSPSDTGTDPLAEDSDLDGFNDGQEVVYGSDPNEELSLPGSPVTIVNGGFEEGLVTTSLIGDPVSSGNFPGWTTLTNDAWVADGFEVGSTADPGFSNEGLQFLTMNRQSPNPDIEAATLEGGNAATMSVQQTVDIRALATDIDNEPNSILISLDVFDSDPSDLGIVEMRFLDASGTDLGRQASFASRGNVGNWQRLTFPAYPPASTRSVHIVLSARNLNDNLGAGVGTVRNIAFDQVSLRILSLDADADGMADDWELSYGLDPQVPEDAADQSDADTLDNLAEFQAGTNPLLADTDGDGFDDDVELSEGSDPLDANSFPIDAPLLAEAIGLNASGEFEIRASGLDVAKSYRLLRSSDLLDFTLEVQSKQPSSENEIFTDTTPPVGQAFYLVEEIQPE</sequence>
<feature type="compositionally biased region" description="Acidic residues" evidence="5">
    <location>
        <begin position="264"/>
        <end position="291"/>
    </location>
</feature>
<evidence type="ECO:0000256" key="6">
    <source>
        <dbReference type="SAM" id="SignalP"/>
    </source>
</evidence>
<evidence type="ECO:0008006" key="9">
    <source>
        <dbReference type="Google" id="ProtNLM"/>
    </source>
</evidence>